<dbReference type="Proteomes" id="UP000288805">
    <property type="component" value="Unassembled WGS sequence"/>
</dbReference>
<dbReference type="AlphaFoldDB" id="A0A438IAX9"/>
<dbReference type="EMBL" id="QGNW01000126">
    <property type="protein sequence ID" value="RVW93819.1"/>
    <property type="molecule type" value="Genomic_DNA"/>
</dbReference>
<organism evidence="1 2">
    <name type="scientific">Vitis vinifera</name>
    <name type="common">Grape</name>
    <dbReference type="NCBI Taxonomy" id="29760"/>
    <lineage>
        <taxon>Eukaryota</taxon>
        <taxon>Viridiplantae</taxon>
        <taxon>Streptophyta</taxon>
        <taxon>Embryophyta</taxon>
        <taxon>Tracheophyta</taxon>
        <taxon>Spermatophyta</taxon>
        <taxon>Magnoliopsida</taxon>
        <taxon>eudicotyledons</taxon>
        <taxon>Gunneridae</taxon>
        <taxon>Pentapetalae</taxon>
        <taxon>rosids</taxon>
        <taxon>Vitales</taxon>
        <taxon>Vitaceae</taxon>
        <taxon>Viteae</taxon>
        <taxon>Vitis</taxon>
    </lineage>
</organism>
<name>A0A438IAX9_VITVI</name>
<reference evidence="1 2" key="1">
    <citation type="journal article" date="2018" name="PLoS Genet.">
        <title>Population sequencing reveals clonal diversity and ancestral inbreeding in the grapevine cultivar Chardonnay.</title>
        <authorList>
            <person name="Roach M.J."/>
            <person name="Johnson D.L."/>
            <person name="Bohlmann J."/>
            <person name="van Vuuren H.J."/>
            <person name="Jones S.J."/>
            <person name="Pretorius I.S."/>
            <person name="Schmidt S.A."/>
            <person name="Borneman A.R."/>
        </authorList>
    </citation>
    <scope>NUCLEOTIDE SEQUENCE [LARGE SCALE GENOMIC DNA]</scope>
    <source>
        <strain evidence="2">cv. Chardonnay</strain>
        <tissue evidence="1">Leaf</tissue>
    </source>
</reference>
<comment type="caution">
    <text evidence="1">The sequence shown here is derived from an EMBL/GenBank/DDBJ whole genome shotgun (WGS) entry which is preliminary data.</text>
</comment>
<gene>
    <name evidence="1" type="ORF">CK203_028139</name>
</gene>
<evidence type="ECO:0000313" key="1">
    <source>
        <dbReference type="EMBL" id="RVW93819.1"/>
    </source>
</evidence>
<evidence type="ECO:0000313" key="2">
    <source>
        <dbReference type="Proteomes" id="UP000288805"/>
    </source>
</evidence>
<sequence>MLLVCVGCTSIPYSNPLASVISFISVLTFASNGESFHYRKPPRMSSSACVEVMTTLHESVVSSEACRGLRTVGGLSLRSFNQDFISYTWVHLWAFKSIDKFDRFSFLIRVGGRSIRVSNQLDQTYMDSHVVTVDQFPTAMASPGGHN</sequence>
<proteinExistence type="predicted"/>
<accession>A0A438IAX9</accession>
<protein>
    <submittedName>
        <fullName evidence="1">Uncharacterized protein</fullName>
    </submittedName>
</protein>